<feature type="region of interest" description="Disordered" evidence="1">
    <location>
        <begin position="39"/>
        <end position="77"/>
    </location>
</feature>
<keyword evidence="3" id="KW-1185">Reference proteome</keyword>
<gene>
    <name evidence="2" type="ORF">D9Q98_000933</name>
</gene>
<organism evidence="2 3">
    <name type="scientific">Chlorella vulgaris</name>
    <name type="common">Green alga</name>
    <dbReference type="NCBI Taxonomy" id="3077"/>
    <lineage>
        <taxon>Eukaryota</taxon>
        <taxon>Viridiplantae</taxon>
        <taxon>Chlorophyta</taxon>
        <taxon>core chlorophytes</taxon>
        <taxon>Trebouxiophyceae</taxon>
        <taxon>Chlorellales</taxon>
        <taxon>Chlorellaceae</taxon>
        <taxon>Chlorella clade</taxon>
        <taxon>Chlorella</taxon>
    </lineage>
</organism>
<feature type="compositionally biased region" description="Polar residues" evidence="1">
    <location>
        <begin position="67"/>
        <end position="77"/>
    </location>
</feature>
<dbReference type="OrthoDB" id="10510794at2759"/>
<dbReference type="AlphaFoldDB" id="A0A9D4Z231"/>
<reference evidence="2" key="2">
    <citation type="submission" date="2020-11" db="EMBL/GenBank/DDBJ databases">
        <authorList>
            <person name="Cecchin M."/>
            <person name="Marcolungo L."/>
            <person name="Rossato M."/>
            <person name="Girolomoni L."/>
            <person name="Cosentino E."/>
            <person name="Cuine S."/>
            <person name="Li-Beisson Y."/>
            <person name="Delledonne M."/>
            <person name="Ballottari M."/>
        </authorList>
    </citation>
    <scope>NUCLEOTIDE SEQUENCE</scope>
    <source>
        <strain evidence="2">211/11P</strain>
        <tissue evidence="2">Whole cell</tissue>
    </source>
</reference>
<comment type="caution">
    <text evidence="2">The sequence shown here is derived from an EMBL/GenBank/DDBJ whole genome shotgun (WGS) entry which is preliminary data.</text>
</comment>
<accession>A0A9D4Z231</accession>
<proteinExistence type="predicted"/>
<reference evidence="2" key="1">
    <citation type="journal article" date="2019" name="Plant J.">
        <title>Chlorella vulgaris genome assembly and annotation reveals the molecular basis for metabolic acclimation to high light conditions.</title>
        <authorList>
            <person name="Cecchin M."/>
            <person name="Marcolungo L."/>
            <person name="Rossato M."/>
            <person name="Girolomoni L."/>
            <person name="Cosentino E."/>
            <person name="Cuine S."/>
            <person name="Li-Beisson Y."/>
            <person name="Delledonne M."/>
            <person name="Ballottari M."/>
        </authorList>
    </citation>
    <scope>NUCLEOTIDE SEQUENCE</scope>
    <source>
        <strain evidence="2">211/11P</strain>
    </source>
</reference>
<evidence type="ECO:0000313" key="2">
    <source>
        <dbReference type="EMBL" id="KAI3438505.1"/>
    </source>
</evidence>
<dbReference type="EMBL" id="SIDB01000001">
    <property type="protein sequence ID" value="KAI3438505.1"/>
    <property type="molecule type" value="Genomic_DNA"/>
</dbReference>
<dbReference type="Proteomes" id="UP001055712">
    <property type="component" value="Unassembled WGS sequence"/>
</dbReference>
<name>A0A9D4Z231_CHLVU</name>
<evidence type="ECO:0000313" key="3">
    <source>
        <dbReference type="Proteomes" id="UP001055712"/>
    </source>
</evidence>
<sequence length="77" mass="8087">MPAYRVAMAVGGAAVAWWWYSSTREVARKQAEAAERFGAHGEKTWYGGPGLFKQGVSGSKRVPGQPATESSAAGGSK</sequence>
<protein>
    <submittedName>
        <fullName evidence="2">Uncharacterized protein</fullName>
    </submittedName>
</protein>
<evidence type="ECO:0000256" key="1">
    <source>
        <dbReference type="SAM" id="MobiDB-lite"/>
    </source>
</evidence>